<evidence type="ECO:0000313" key="7">
    <source>
        <dbReference type="EMBL" id="KAB1979410.1"/>
    </source>
</evidence>
<dbReference type="InterPro" id="IPR020561">
    <property type="entry name" value="PRibGlycinamid_synth_ATP-grasp"/>
</dbReference>
<dbReference type="Proteomes" id="UP000442990">
    <property type="component" value="Unassembled WGS sequence"/>
</dbReference>
<dbReference type="GO" id="GO:0016874">
    <property type="term" value="F:ligase activity"/>
    <property type="evidence" value="ECO:0007669"/>
    <property type="project" value="UniProtKB-KW"/>
</dbReference>
<dbReference type="Pfam" id="PF01071">
    <property type="entry name" value="GARS_A"/>
    <property type="match status" value="1"/>
</dbReference>
<keyword evidence="3 5" id="KW-0547">Nucleotide-binding</keyword>
<keyword evidence="4 5" id="KW-0067">ATP-binding</keyword>
<dbReference type="PROSITE" id="PS50975">
    <property type="entry name" value="ATP_GRASP"/>
    <property type="match status" value="1"/>
</dbReference>
<gene>
    <name evidence="7" type="ORF">F8144_35930</name>
</gene>
<evidence type="ECO:0000256" key="3">
    <source>
        <dbReference type="ARBA" id="ARBA00022741"/>
    </source>
</evidence>
<dbReference type="RefSeq" id="WP_151473608.1">
    <property type="nucleotide sequence ID" value="NZ_WBKG01000042.1"/>
</dbReference>
<keyword evidence="8" id="KW-1185">Reference proteome</keyword>
<evidence type="ECO:0000256" key="5">
    <source>
        <dbReference type="PROSITE-ProRule" id="PRU00409"/>
    </source>
</evidence>
<protein>
    <submittedName>
        <fullName evidence="7">ATP-grasp domain-containing protein</fullName>
    </submittedName>
</protein>
<dbReference type="Gene3D" id="3.30.470.20">
    <property type="entry name" value="ATP-grasp fold, B domain"/>
    <property type="match status" value="1"/>
</dbReference>
<evidence type="ECO:0000256" key="1">
    <source>
        <dbReference type="ARBA" id="ARBA00001936"/>
    </source>
</evidence>
<dbReference type="GO" id="GO:0005524">
    <property type="term" value="F:ATP binding"/>
    <property type="evidence" value="ECO:0007669"/>
    <property type="project" value="UniProtKB-UniRule"/>
</dbReference>
<sequence>MFILVDPVSTGAALAAAFTEEGAECLHLYDASLRDAYDADDSPRTLLHEDLTKTLELLEELPVTAVIAASEYGVLLADELAVALGLPHHRPELAAARRDKELMVRALDRAGVPTARTASVRTEDELSRLLSGWDTYPVMIKPRNSAGSDGCVISPDRATALQAFRDIVHRRNLMGEVNEDVLVQEFLTGTQYIVNTVSLAGRHLVSDVYAERIDHVDGAPVLRHIISRPLLEPAEAGLVDYVLECLDALGIREGAAHTEVMLTPAGPRLVEVNSRVMGPSLAPDAYHAAFGYSHQHLVTERFLRPDEFVRRFELPYTAARTIAKVFLRPHRPGVLRSIEGARILRRMPGFHSIDRLPAVGEPLKDRYLTTGACGIAYLVHEDEELLLNSLAVLHSLEDAGGFYQLDDQD</sequence>
<evidence type="ECO:0000259" key="6">
    <source>
        <dbReference type="PROSITE" id="PS50975"/>
    </source>
</evidence>
<evidence type="ECO:0000256" key="2">
    <source>
        <dbReference type="ARBA" id="ARBA00022598"/>
    </source>
</evidence>
<dbReference type="SUPFAM" id="SSF56059">
    <property type="entry name" value="Glutathione synthetase ATP-binding domain-like"/>
    <property type="match status" value="1"/>
</dbReference>
<keyword evidence="2" id="KW-0436">Ligase</keyword>
<organism evidence="7 8">
    <name type="scientific">Streptomyces triticiradicis</name>
    <dbReference type="NCBI Taxonomy" id="2651189"/>
    <lineage>
        <taxon>Bacteria</taxon>
        <taxon>Bacillati</taxon>
        <taxon>Actinomycetota</taxon>
        <taxon>Actinomycetes</taxon>
        <taxon>Kitasatosporales</taxon>
        <taxon>Streptomycetaceae</taxon>
        <taxon>Streptomyces</taxon>
    </lineage>
</organism>
<comment type="caution">
    <text evidence="7">The sequence shown here is derived from an EMBL/GenBank/DDBJ whole genome shotgun (WGS) entry which is preliminary data.</text>
</comment>
<dbReference type="PANTHER" id="PTHR43585:SF2">
    <property type="entry name" value="ATP-GRASP ENZYME FSQD"/>
    <property type="match status" value="1"/>
</dbReference>
<feature type="domain" description="ATP-grasp" evidence="6">
    <location>
        <begin position="104"/>
        <end position="303"/>
    </location>
</feature>
<proteinExistence type="predicted"/>
<evidence type="ECO:0000313" key="8">
    <source>
        <dbReference type="Proteomes" id="UP000442990"/>
    </source>
</evidence>
<accession>A0A7J5D580</accession>
<comment type="cofactor">
    <cofactor evidence="1">
        <name>Mn(2+)</name>
        <dbReference type="ChEBI" id="CHEBI:29035"/>
    </cofactor>
</comment>
<evidence type="ECO:0000256" key="4">
    <source>
        <dbReference type="ARBA" id="ARBA00022840"/>
    </source>
</evidence>
<dbReference type="EMBL" id="WBKG01000042">
    <property type="protein sequence ID" value="KAB1979410.1"/>
    <property type="molecule type" value="Genomic_DNA"/>
</dbReference>
<reference evidence="7 8" key="1">
    <citation type="submission" date="2019-09" db="EMBL/GenBank/DDBJ databases">
        <title>Isolation and identification of active actinomycetes.</title>
        <authorList>
            <person name="Yu Z."/>
            <person name="Han C."/>
            <person name="Yu B."/>
        </authorList>
    </citation>
    <scope>NUCLEOTIDE SEQUENCE [LARGE SCALE GENOMIC DNA]</scope>
    <source>
        <strain evidence="7 8">NEAU-H2</strain>
    </source>
</reference>
<name>A0A7J5D580_9ACTN</name>
<dbReference type="AlphaFoldDB" id="A0A7J5D580"/>
<dbReference type="InterPro" id="IPR052032">
    <property type="entry name" value="ATP-dep_AA_Ligase"/>
</dbReference>
<dbReference type="GO" id="GO:0046872">
    <property type="term" value="F:metal ion binding"/>
    <property type="evidence" value="ECO:0007669"/>
    <property type="project" value="InterPro"/>
</dbReference>
<dbReference type="InterPro" id="IPR011761">
    <property type="entry name" value="ATP-grasp"/>
</dbReference>
<dbReference type="PANTHER" id="PTHR43585">
    <property type="entry name" value="FUMIPYRROLE BIOSYNTHESIS PROTEIN C"/>
    <property type="match status" value="1"/>
</dbReference>